<reference evidence="2 3" key="1">
    <citation type="submission" date="2020-03" db="EMBL/GenBank/DDBJ databases">
        <title>Complete genome sequence of Shewanella sp.</title>
        <authorList>
            <person name="Kim Y.-S."/>
            <person name="Kim S.-J."/>
            <person name="Jung H.-K."/>
            <person name="Kim K.-H."/>
        </authorList>
    </citation>
    <scope>NUCLEOTIDE SEQUENCE [LARGE SCALE GENOMIC DNA]</scope>
    <source>
        <strain evidence="2 3">PN3F2</strain>
        <plasmid evidence="2 3">pPN3F2_2</plasmid>
    </source>
</reference>
<dbReference type="GO" id="GO:0006310">
    <property type="term" value="P:DNA recombination"/>
    <property type="evidence" value="ECO:0007669"/>
    <property type="project" value="UniProtKB-KW"/>
</dbReference>
<dbReference type="Gene3D" id="1.10.443.10">
    <property type="entry name" value="Intergrase catalytic core"/>
    <property type="match status" value="1"/>
</dbReference>
<dbReference type="Proteomes" id="UP000502608">
    <property type="component" value="Plasmid pPN3F2_2"/>
</dbReference>
<geneLocation type="plasmid" evidence="2 3">
    <name>pPN3F2_2</name>
</geneLocation>
<proteinExistence type="predicted"/>
<keyword evidence="3" id="KW-1185">Reference proteome</keyword>
<organism evidence="2 3">
    <name type="scientific">Shewanella aestuarii</name>
    <dbReference type="NCBI Taxonomy" id="1028752"/>
    <lineage>
        <taxon>Bacteria</taxon>
        <taxon>Pseudomonadati</taxon>
        <taxon>Pseudomonadota</taxon>
        <taxon>Gammaproteobacteria</taxon>
        <taxon>Alteromonadales</taxon>
        <taxon>Shewanellaceae</taxon>
        <taxon>Shewanella</taxon>
    </lineage>
</organism>
<dbReference type="KEGG" id="saes:HBH39_18805"/>
<dbReference type="GO" id="GO:0003677">
    <property type="term" value="F:DNA binding"/>
    <property type="evidence" value="ECO:0007669"/>
    <property type="project" value="InterPro"/>
</dbReference>
<sequence length="300" mass="34669">MNYIDELLAGCNDKSIHSDRVIRWANRYLSLSNDRSIYAFCDWFIAEILPKVTVKSANNYKRSLLLHITDQNLINYIHVNASDIAHKQKDKSKKKSKSICWDQFLAVEEELTHAQNSHFFISDWLRSSILTGLRPKEWCDAGIFHDLKGRLVLKTRNTIKAATTHDGEEYELASHRIIPLMNYDVADIECIKRHLAYIKISLLEGTYEQCYKIARQRLYYVSKKLFPNEPPINLYTGRHQFSANLKKSGVSSESIALLMGHNDITTARHAYGAKRHGEMDVIDIESTEETIKLFQELFAD</sequence>
<evidence type="ECO:0000256" key="1">
    <source>
        <dbReference type="ARBA" id="ARBA00023172"/>
    </source>
</evidence>
<evidence type="ECO:0008006" key="4">
    <source>
        <dbReference type="Google" id="ProtNLM"/>
    </source>
</evidence>
<keyword evidence="1" id="KW-0233">DNA recombination</keyword>
<accession>A0A6G9QQ30</accession>
<dbReference type="EMBL" id="CP050315">
    <property type="protein sequence ID" value="QIR16528.1"/>
    <property type="molecule type" value="Genomic_DNA"/>
</dbReference>
<dbReference type="RefSeq" id="WP_167680356.1">
    <property type="nucleotide sequence ID" value="NZ_CP050315.1"/>
</dbReference>
<dbReference type="InterPro" id="IPR011010">
    <property type="entry name" value="DNA_brk_join_enz"/>
</dbReference>
<name>A0A6G9QQ30_9GAMM</name>
<dbReference type="GO" id="GO:0015074">
    <property type="term" value="P:DNA integration"/>
    <property type="evidence" value="ECO:0007669"/>
    <property type="project" value="InterPro"/>
</dbReference>
<gene>
    <name evidence="2" type="ORF">HBH39_18805</name>
</gene>
<keyword evidence="2" id="KW-0614">Plasmid</keyword>
<evidence type="ECO:0000313" key="2">
    <source>
        <dbReference type="EMBL" id="QIR16528.1"/>
    </source>
</evidence>
<dbReference type="AlphaFoldDB" id="A0A6G9QQ30"/>
<evidence type="ECO:0000313" key="3">
    <source>
        <dbReference type="Proteomes" id="UP000502608"/>
    </source>
</evidence>
<protein>
    <recommendedName>
        <fullName evidence="4">Site-specific integrase</fullName>
    </recommendedName>
</protein>
<dbReference type="InterPro" id="IPR013762">
    <property type="entry name" value="Integrase-like_cat_sf"/>
</dbReference>
<dbReference type="SUPFAM" id="SSF56349">
    <property type="entry name" value="DNA breaking-rejoining enzymes"/>
    <property type="match status" value="1"/>
</dbReference>